<protein>
    <submittedName>
        <fullName evidence="1">Uncharacterized protein</fullName>
    </submittedName>
</protein>
<gene>
    <name evidence="1" type="ORF">L198_06738</name>
</gene>
<evidence type="ECO:0000313" key="2">
    <source>
        <dbReference type="Proteomes" id="UP000094819"/>
    </source>
</evidence>
<dbReference type="RefSeq" id="XP_019029275.1">
    <property type="nucleotide sequence ID" value="XM_019178792.1"/>
</dbReference>
<dbReference type="EMBL" id="AWGH01000025">
    <property type="protein sequence ID" value="ODN88466.1"/>
    <property type="molecule type" value="Genomic_DNA"/>
</dbReference>
<dbReference type="AlphaFoldDB" id="A0A1E3IKJ0"/>
<dbReference type="Proteomes" id="UP000094819">
    <property type="component" value="Unassembled WGS sequence"/>
</dbReference>
<organism evidence="1 2">
    <name type="scientific">Cryptococcus wingfieldii CBS 7118</name>
    <dbReference type="NCBI Taxonomy" id="1295528"/>
    <lineage>
        <taxon>Eukaryota</taxon>
        <taxon>Fungi</taxon>
        <taxon>Dikarya</taxon>
        <taxon>Basidiomycota</taxon>
        <taxon>Agaricomycotina</taxon>
        <taxon>Tremellomycetes</taxon>
        <taxon>Tremellales</taxon>
        <taxon>Cryptococcaceae</taxon>
        <taxon>Cryptococcus</taxon>
    </lineage>
</organism>
<comment type="caution">
    <text evidence="1">The sequence shown here is derived from an EMBL/GenBank/DDBJ whole genome shotgun (WGS) entry which is preliminary data.</text>
</comment>
<dbReference type="GeneID" id="30195950"/>
<accession>A0A1E3IKJ0</accession>
<dbReference type="OrthoDB" id="10275946at2759"/>
<evidence type="ECO:0000313" key="1">
    <source>
        <dbReference type="EMBL" id="ODN88466.1"/>
    </source>
</evidence>
<reference evidence="1 2" key="1">
    <citation type="submission" date="2016-06" db="EMBL/GenBank/DDBJ databases">
        <title>Evolution of pathogenesis and genome organization in the Tremellales.</title>
        <authorList>
            <person name="Cuomo C."/>
            <person name="Litvintseva A."/>
            <person name="Heitman J."/>
            <person name="Chen Y."/>
            <person name="Sun S."/>
            <person name="Springer D."/>
            <person name="Dromer F."/>
            <person name="Young S."/>
            <person name="Zeng Q."/>
            <person name="Chapman S."/>
            <person name="Gujja S."/>
            <person name="Saif S."/>
            <person name="Birren B."/>
        </authorList>
    </citation>
    <scope>NUCLEOTIDE SEQUENCE [LARGE SCALE GENOMIC DNA]</scope>
    <source>
        <strain evidence="1 2">CBS 7118</strain>
    </source>
</reference>
<proteinExistence type="predicted"/>
<name>A0A1E3IKJ0_9TREE</name>
<sequence length="425" mass="48594">MVCSLHSPPIPIDTFQSLPLELIAPIYALVFDTHFCCPKHFANLLRTSKQFYVNNIWRLYDIVSLDDHNCKAFFDGWEGAGGEGSELDIDSWDFATCSQTFQHHNEPDPPTGIIPLNLHPASRRVLLWRYCRSLRLESVTAVRMAALASDRLDTEWRKFRIERSPLNEEDPDYYLYTGFTIPSDTHPLFPSLKRISFALPIMQELYHHPEQIPEASVATGEISIRSAMSVLMSRLKRGAAVCMRLPDTAKGYEEIMDEDERRDMLWAKRTRFNMVIYDIVALSHSLPSRLVFHDVHAADWKTRVFRTSSFGLDLIHGNGGELQRESEGVKMEQVKQWCKIFFHKISDERPIGFPTHVDITSFTSYPVSFGYAAEQHEDVVDGSHEQFQHFLEGLPGYSAWAGDSRGTLTLGPSKMCEICQYEGHA</sequence>
<keyword evidence="2" id="KW-1185">Reference proteome</keyword>